<dbReference type="Gene3D" id="3.30.300.30">
    <property type="match status" value="1"/>
</dbReference>
<accession>A0A1Y2JZ51</accession>
<feature type="domain" description="AMP-binding enzyme C-terminal" evidence="9">
    <location>
        <begin position="363"/>
        <end position="439"/>
    </location>
</feature>
<dbReference type="Gene3D" id="3.40.50.12780">
    <property type="entry name" value="N-terminal domain of ligase-like"/>
    <property type="match status" value="1"/>
</dbReference>
<dbReference type="InterPro" id="IPR045851">
    <property type="entry name" value="AMP-bd_C_sf"/>
</dbReference>
<keyword evidence="3 10" id="KW-0436">Ligase</keyword>
<reference evidence="10 11" key="1">
    <citation type="journal article" date="2016" name="BMC Genomics">
        <title>Combined genomic and structural analyses of a cultured magnetotactic bacterium reveals its niche adaptation to a dynamic environment.</title>
        <authorList>
            <person name="Araujo A.C."/>
            <person name="Morillo V."/>
            <person name="Cypriano J."/>
            <person name="Teixeira L.C."/>
            <person name="Leao P."/>
            <person name="Lyra S."/>
            <person name="Almeida L.G."/>
            <person name="Bazylinski D.A."/>
            <person name="Vasconcellos A.T."/>
            <person name="Abreu F."/>
            <person name="Lins U."/>
        </authorList>
    </citation>
    <scope>NUCLEOTIDE SEQUENCE [LARGE SCALE GENOMIC DNA]</scope>
    <source>
        <strain evidence="10 11">IT-1</strain>
    </source>
</reference>
<dbReference type="InterPro" id="IPR020845">
    <property type="entry name" value="AMP-binding_CS"/>
</dbReference>
<evidence type="ECO:0000256" key="7">
    <source>
        <dbReference type="ARBA" id="ARBA00042773"/>
    </source>
</evidence>
<comment type="subcellular location">
    <subcellularLocation>
        <location evidence="1">Membrane</location>
        <topology evidence="1">Peripheral membrane protein</topology>
    </subcellularLocation>
</comment>
<dbReference type="Pfam" id="PF00501">
    <property type="entry name" value="AMP-binding"/>
    <property type="match status" value="1"/>
</dbReference>
<dbReference type="PROSITE" id="PS00455">
    <property type="entry name" value="AMP_BINDING"/>
    <property type="match status" value="1"/>
</dbReference>
<feature type="domain" description="AMP-dependent synthetase/ligase" evidence="8">
    <location>
        <begin position="122"/>
        <end position="274"/>
    </location>
</feature>
<evidence type="ECO:0000256" key="6">
    <source>
        <dbReference type="ARBA" id="ARBA00039545"/>
    </source>
</evidence>
<evidence type="ECO:0000313" key="11">
    <source>
        <dbReference type="Proteomes" id="UP000194003"/>
    </source>
</evidence>
<dbReference type="Pfam" id="PF13193">
    <property type="entry name" value="AMP-binding_C"/>
    <property type="match status" value="1"/>
</dbReference>
<dbReference type="STRING" id="1434232.MAIT1_00628"/>
<evidence type="ECO:0000259" key="9">
    <source>
        <dbReference type="Pfam" id="PF13193"/>
    </source>
</evidence>
<dbReference type="PANTHER" id="PTHR43767">
    <property type="entry name" value="LONG-CHAIN-FATTY-ACID--COA LIGASE"/>
    <property type="match status" value="1"/>
</dbReference>
<sequence length="446" mass="47314">MTADLLTLAQAAPPDAALLMDADGALTYGAALAQAVPLGESWRDGVQGRRALLRVGSARNALLGMLALQAAGAQIFLLDINRSDANRLVKAHGVGAVVNTRDGLPQRFHRFPMRGEQPGDGAQLVFFTSGTTGEPKAVAHRWETLLAPARRDARYAGTRWLGSFPPTLYAGLQLLVQVVANGATLVAPPDNDPRAIAAVLADQHVEYAAASPTFWRRLLRFGGPAEQWGASLRGVTLGGEAADQTLLDELCARLPHVRVSHIFATSEHGRCFAVHDGQAGFPADWLNHPLQDGVMVQTRDDQLWIRPVHGMAGYAGGAADAQDDAGWRPTGDRVAVAEGRVRFLGRDGEMINVGGHKVAPLDVERVLAAVPGVAEILVYGRPSQVTGEIPAADVVPAPGVDGEALLAELKRAAHATLPPQARPRQWRVVEALAVNAAGKAQRPTQD</sequence>
<dbReference type="RefSeq" id="WP_085446615.1">
    <property type="nucleotide sequence ID" value="NZ_LVJN01000021.1"/>
</dbReference>
<evidence type="ECO:0000256" key="3">
    <source>
        <dbReference type="ARBA" id="ARBA00022598"/>
    </source>
</evidence>
<comment type="pathway">
    <text evidence="2">Lipid metabolism; fatty acid beta-oxidation.</text>
</comment>
<dbReference type="AlphaFoldDB" id="A0A1Y2JZ51"/>
<dbReference type="InterPro" id="IPR000873">
    <property type="entry name" value="AMP-dep_synth/lig_dom"/>
</dbReference>
<dbReference type="GO" id="GO:0004467">
    <property type="term" value="F:long-chain fatty acid-CoA ligase activity"/>
    <property type="evidence" value="ECO:0007669"/>
    <property type="project" value="UniProtKB-EC"/>
</dbReference>
<dbReference type="InterPro" id="IPR050237">
    <property type="entry name" value="ATP-dep_AMP-bd_enzyme"/>
</dbReference>
<dbReference type="PANTHER" id="PTHR43767:SF8">
    <property type="entry name" value="LONG-CHAIN-FATTY-ACID--COA LIGASE"/>
    <property type="match status" value="1"/>
</dbReference>
<dbReference type="SUPFAM" id="SSF56801">
    <property type="entry name" value="Acetyl-CoA synthetase-like"/>
    <property type="match status" value="1"/>
</dbReference>
<evidence type="ECO:0000256" key="2">
    <source>
        <dbReference type="ARBA" id="ARBA00005005"/>
    </source>
</evidence>
<dbReference type="CDD" id="cd04433">
    <property type="entry name" value="AFD_class_I"/>
    <property type="match status" value="1"/>
</dbReference>
<name>A0A1Y2JZ51_9PROT</name>
<evidence type="ECO:0000256" key="5">
    <source>
        <dbReference type="ARBA" id="ARBA00026121"/>
    </source>
</evidence>
<organism evidence="10 11">
    <name type="scientific">Magnetofaba australis IT-1</name>
    <dbReference type="NCBI Taxonomy" id="1434232"/>
    <lineage>
        <taxon>Bacteria</taxon>
        <taxon>Pseudomonadati</taxon>
        <taxon>Pseudomonadota</taxon>
        <taxon>Magnetococcia</taxon>
        <taxon>Magnetococcales</taxon>
        <taxon>Magnetococcaceae</taxon>
        <taxon>Magnetofaba</taxon>
    </lineage>
</organism>
<evidence type="ECO:0000259" key="8">
    <source>
        <dbReference type="Pfam" id="PF00501"/>
    </source>
</evidence>
<proteinExistence type="predicted"/>
<dbReference type="GO" id="GO:0016020">
    <property type="term" value="C:membrane"/>
    <property type="evidence" value="ECO:0007669"/>
    <property type="project" value="UniProtKB-SubCell"/>
</dbReference>
<dbReference type="EC" id="6.2.1.3" evidence="5"/>
<dbReference type="Proteomes" id="UP000194003">
    <property type="component" value="Unassembled WGS sequence"/>
</dbReference>
<dbReference type="OrthoDB" id="7055148at2"/>
<evidence type="ECO:0000313" key="10">
    <source>
        <dbReference type="EMBL" id="OSM00177.1"/>
    </source>
</evidence>
<dbReference type="InterPro" id="IPR042099">
    <property type="entry name" value="ANL_N_sf"/>
</dbReference>
<dbReference type="EMBL" id="LVJN01000021">
    <property type="protein sequence ID" value="OSM00177.1"/>
    <property type="molecule type" value="Genomic_DNA"/>
</dbReference>
<keyword evidence="11" id="KW-1185">Reference proteome</keyword>
<evidence type="ECO:0000256" key="1">
    <source>
        <dbReference type="ARBA" id="ARBA00004170"/>
    </source>
</evidence>
<comment type="caution">
    <text evidence="10">The sequence shown here is derived from an EMBL/GenBank/DDBJ whole genome shotgun (WGS) entry which is preliminary data.</text>
</comment>
<gene>
    <name evidence="10" type="ORF">MAIT1_00628</name>
</gene>
<evidence type="ECO:0000256" key="4">
    <source>
        <dbReference type="ARBA" id="ARBA00023136"/>
    </source>
</evidence>
<keyword evidence="4" id="KW-0472">Membrane</keyword>
<protein>
    <recommendedName>
        <fullName evidence="6">Long-chain-fatty-acid--CoA ligase</fullName>
        <ecNumber evidence="5">6.2.1.3</ecNumber>
    </recommendedName>
    <alternativeName>
        <fullName evidence="7">Long-chain acyl-CoA synthetase</fullName>
    </alternativeName>
</protein>
<dbReference type="InterPro" id="IPR025110">
    <property type="entry name" value="AMP-bd_C"/>
</dbReference>